<dbReference type="Proteomes" id="UP000194236">
    <property type="component" value="Unassembled WGS sequence"/>
</dbReference>
<protein>
    <submittedName>
        <fullName evidence="1">Uncharacterized protein</fullName>
    </submittedName>
</protein>
<accession>A0A1Y3B233</accession>
<comment type="caution">
    <text evidence="1">The sequence shown here is derived from an EMBL/GenBank/DDBJ whole genome shotgun (WGS) entry which is preliminary data.</text>
</comment>
<gene>
    <name evidence="1" type="ORF">BLA29_008011</name>
</gene>
<name>A0A1Y3B233_EURMA</name>
<evidence type="ECO:0000313" key="1">
    <source>
        <dbReference type="EMBL" id="OTF73933.1"/>
    </source>
</evidence>
<organism evidence="1 2">
    <name type="scientific">Euroglyphus maynei</name>
    <name type="common">Mayne's house dust mite</name>
    <dbReference type="NCBI Taxonomy" id="6958"/>
    <lineage>
        <taxon>Eukaryota</taxon>
        <taxon>Metazoa</taxon>
        <taxon>Ecdysozoa</taxon>
        <taxon>Arthropoda</taxon>
        <taxon>Chelicerata</taxon>
        <taxon>Arachnida</taxon>
        <taxon>Acari</taxon>
        <taxon>Acariformes</taxon>
        <taxon>Sarcoptiformes</taxon>
        <taxon>Astigmata</taxon>
        <taxon>Psoroptidia</taxon>
        <taxon>Analgoidea</taxon>
        <taxon>Pyroglyphidae</taxon>
        <taxon>Pyroglyphinae</taxon>
        <taxon>Euroglyphus</taxon>
    </lineage>
</organism>
<proteinExistence type="predicted"/>
<dbReference type="AlphaFoldDB" id="A0A1Y3B233"/>
<sequence length="22" mass="2568">MTKKIASNNNDNVDRMVLKVNY</sequence>
<dbReference type="EMBL" id="MUJZ01049385">
    <property type="protein sequence ID" value="OTF73933.1"/>
    <property type="molecule type" value="Genomic_DNA"/>
</dbReference>
<reference evidence="1 2" key="1">
    <citation type="submission" date="2017-03" db="EMBL/GenBank/DDBJ databases">
        <title>Genome Survey of Euroglyphus maynei.</title>
        <authorList>
            <person name="Arlian L.G."/>
            <person name="Morgan M.S."/>
            <person name="Rider S.D."/>
        </authorList>
    </citation>
    <scope>NUCLEOTIDE SEQUENCE [LARGE SCALE GENOMIC DNA]</scope>
    <source>
        <strain evidence="1">Arlian Lab</strain>
        <tissue evidence="1">Whole body</tissue>
    </source>
</reference>
<keyword evidence="2" id="KW-1185">Reference proteome</keyword>
<evidence type="ECO:0000313" key="2">
    <source>
        <dbReference type="Proteomes" id="UP000194236"/>
    </source>
</evidence>